<dbReference type="GO" id="GO:0140114">
    <property type="term" value="P:cellular detoxification of fluoride"/>
    <property type="evidence" value="ECO:0007669"/>
    <property type="project" value="UniProtKB-UniRule"/>
</dbReference>
<feature type="transmembrane region" description="Helical" evidence="10">
    <location>
        <begin position="84"/>
        <end position="103"/>
    </location>
</feature>
<evidence type="ECO:0000256" key="7">
    <source>
        <dbReference type="ARBA" id="ARBA00035120"/>
    </source>
</evidence>
<evidence type="ECO:0000256" key="8">
    <source>
        <dbReference type="ARBA" id="ARBA00035585"/>
    </source>
</evidence>
<dbReference type="GO" id="GO:0005886">
    <property type="term" value="C:plasma membrane"/>
    <property type="evidence" value="ECO:0007669"/>
    <property type="project" value="UniProtKB-SubCell"/>
</dbReference>
<dbReference type="OrthoDB" id="4408652at2"/>
<dbReference type="HAMAP" id="MF_00454">
    <property type="entry name" value="FluC"/>
    <property type="match status" value="1"/>
</dbReference>
<dbReference type="Pfam" id="PF02537">
    <property type="entry name" value="CRCB"/>
    <property type="match status" value="1"/>
</dbReference>
<keyword evidence="5 10" id="KW-0472">Membrane</keyword>
<comment type="function">
    <text evidence="9 10">Fluoride-specific ion channel. Important for reducing fluoride concentration in the cell, thus reducing its toxicity.</text>
</comment>
<evidence type="ECO:0000313" key="11">
    <source>
        <dbReference type="EMBL" id="TKV58982.1"/>
    </source>
</evidence>
<keyword evidence="10" id="KW-0479">Metal-binding</keyword>
<keyword evidence="2 10" id="KW-1003">Cell membrane</keyword>
<feature type="binding site" evidence="10">
    <location>
        <position position="94"/>
    </location>
    <ligand>
        <name>Na(+)</name>
        <dbReference type="ChEBI" id="CHEBI:29101"/>
        <note>structural</note>
    </ligand>
</feature>
<evidence type="ECO:0000256" key="9">
    <source>
        <dbReference type="ARBA" id="ARBA00049940"/>
    </source>
</evidence>
<comment type="activity regulation">
    <text evidence="10">Na(+) is not transported, but it plays an essential structural role and its presence is essential for fluoride channel function.</text>
</comment>
<comment type="similarity">
    <text evidence="7 10">Belongs to the fluoride channel Fluc/FEX (TC 1.A.43) family.</text>
</comment>
<feature type="transmembrane region" description="Helical" evidence="10">
    <location>
        <begin position="50"/>
        <end position="72"/>
    </location>
</feature>
<feature type="binding site" evidence="10">
    <location>
        <position position="91"/>
    </location>
    <ligand>
        <name>Na(+)</name>
        <dbReference type="ChEBI" id="CHEBI:29101"/>
        <note>structural</note>
    </ligand>
</feature>
<gene>
    <name evidence="10 11" type="primary">crcB</name>
    <name evidence="10" type="synonym">fluC</name>
    <name evidence="11" type="ORF">FDO65_13070</name>
</gene>
<keyword evidence="10" id="KW-0813">Transport</keyword>
<evidence type="ECO:0000256" key="6">
    <source>
        <dbReference type="ARBA" id="ARBA00023303"/>
    </source>
</evidence>
<dbReference type="PANTHER" id="PTHR28259:SF1">
    <property type="entry name" value="FLUORIDE EXPORT PROTEIN 1-RELATED"/>
    <property type="match status" value="1"/>
</dbReference>
<comment type="subcellular location">
    <subcellularLocation>
        <location evidence="1 10">Cell membrane</location>
        <topology evidence="1 10">Multi-pass membrane protein</topology>
    </subcellularLocation>
</comment>
<protein>
    <recommendedName>
        <fullName evidence="10">Fluoride-specific ion channel FluC</fullName>
    </recommendedName>
</protein>
<dbReference type="NCBIfam" id="NF010812">
    <property type="entry name" value="PRK14216.1"/>
    <property type="match status" value="1"/>
</dbReference>
<dbReference type="GO" id="GO:0062054">
    <property type="term" value="F:fluoride channel activity"/>
    <property type="evidence" value="ECO:0007669"/>
    <property type="project" value="UniProtKB-UniRule"/>
</dbReference>
<proteinExistence type="inferred from homology"/>
<comment type="catalytic activity">
    <reaction evidence="8">
        <text>fluoride(in) = fluoride(out)</text>
        <dbReference type="Rhea" id="RHEA:76159"/>
        <dbReference type="ChEBI" id="CHEBI:17051"/>
    </reaction>
    <physiologicalReaction direction="left-to-right" evidence="8">
        <dbReference type="Rhea" id="RHEA:76160"/>
    </physiologicalReaction>
</comment>
<keyword evidence="3 10" id="KW-0812">Transmembrane</keyword>
<sequence>MPHREELPGPSAGVRHDPRAVAAIVVGGALGTLARAALGQAWTHDPTTWPWATFVVNLVAAAVLGWTVTWLAVHRPRSKYRRPLIGTGLCGGLSTFSTMQLEIVRMLQAHAVLLAVGYTLVSIATGVAAAQLGTTLARRGAR</sequence>
<accession>A0A4U6QG08</accession>
<evidence type="ECO:0000256" key="3">
    <source>
        <dbReference type="ARBA" id="ARBA00022692"/>
    </source>
</evidence>
<keyword evidence="10" id="KW-0406">Ion transport</keyword>
<evidence type="ECO:0000256" key="1">
    <source>
        <dbReference type="ARBA" id="ARBA00004651"/>
    </source>
</evidence>
<name>A0A4U6QG08_9ACTN</name>
<feature type="transmembrane region" description="Helical" evidence="10">
    <location>
        <begin position="20"/>
        <end position="38"/>
    </location>
</feature>
<organism evidence="11 12">
    <name type="scientific">Nakamurella flava</name>
    <dbReference type="NCBI Taxonomy" id="2576308"/>
    <lineage>
        <taxon>Bacteria</taxon>
        <taxon>Bacillati</taxon>
        <taxon>Actinomycetota</taxon>
        <taxon>Actinomycetes</taxon>
        <taxon>Nakamurellales</taxon>
        <taxon>Nakamurellaceae</taxon>
        <taxon>Nakamurella</taxon>
    </lineage>
</organism>
<dbReference type="AlphaFoldDB" id="A0A4U6QG08"/>
<keyword evidence="6 10" id="KW-0407">Ion channel</keyword>
<evidence type="ECO:0000313" key="12">
    <source>
        <dbReference type="Proteomes" id="UP000306985"/>
    </source>
</evidence>
<dbReference type="PANTHER" id="PTHR28259">
    <property type="entry name" value="FLUORIDE EXPORT PROTEIN 1-RELATED"/>
    <property type="match status" value="1"/>
</dbReference>
<comment type="caution">
    <text evidence="11">The sequence shown here is derived from an EMBL/GenBank/DDBJ whole genome shotgun (WGS) entry which is preliminary data.</text>
</comment>
<dbReference type="Proteomes" id="UP000306985">
    <property type="component" value="Unassembled WGS sequence"/>
</dbReference>
<keyword evidence="12" id="KW-1185">Reference proteome</keyword>
<keyword evidence="10" id="KW-0915">Sodium</keyword>
<evidence type="ECO:0000256" key="10">
    <source>
        <dbReference type="HAMAP-Rule" id="MF_00454"/>
    </source>
</evidence>
<feature type="transmembrane region" description="Helical" evidence="10">
    <location>
        <begin position="109"/>
        <end position="132"/>
    </location>
</feature>
<dbReference type="InterPro" id="IPR003691">
    <property type="entry name" value="FluC"/>
</dbReference>
<keyword evidence="4 10" id="KW-1133">Transmembrane helix</keyword>
<dbReference type="GO" id="GO:0046872">
    <property type="term" value="F:metal ion binding"/>
    <property type="evidence" value="ECO:0007669"/>
    <property type="project" value="UniProtKB-KW"/>
</dbReference>
<dbReference type="EMBL" id="SZZH01000003">
    <property type="protein sequence ID" value="TKV58982.1"/>
    <property type="molecule type" value="Genomic_DNA"/>
</dbReference>
<reference evidence="11 12" key="1">
    <citation type="submission" date="2019-05" db="EMBL/GenBank/DDBJ databases">
        <title>Nakamurella sp. N5BH11, whole genome shotgun sequence.</title>
        <authorList>
            <person name="Tuo L."/>
        </authorList>
    </citation>
    <scope>NUCLEOTIDE SEQUENCE [LARGE SCALE GENOMIC DNA]</scope>
    <source>
        <strain evidence="11 12">N5BH11</strain>
    </source>
</reference>
<evidence type="ECO:0000256" key="4">
    <source>
        <dbReference type="ARBA" id="ARBA00022989"/>
    </source>
</evidence>
<evidence type="ECO:0000256" key="5">
    <source>
        <dbReference type="ARBA" id="ARBA00023136"/>
    </source>
</evidence>
<evidence type="ECO:0000256" key="2">
    <source>
        <dbReference type="ARBA" id="ARBA00022475"/>
    </source>
</evidence>